<feature type="domain" description="MARVEL" evidence="6">
    <location>
        <begin position="13"/>
        <end position="135"/>
    </location>
</feature>
<evidence type="ECO:0000259" key="6">
    <source>
        <dbReference type="Pfam" id="PF01284"/>
    </source>
</evidence>
<feature type="transmembrane region" description="Helical" evidence="5">
    <location>
        <begin position="20"/>
        <end position="38"/>
    </location>
</feature>
<evidence type="ECO:0000313" key="7">
    <source>
        <dbReference type="EMBL" id="KAF2179473.1"/>
    </source>
</evidence>
<reference evidence="7" key="1">
    <citation type="journal article" date="2020" name="Stud. Mycol.">
        <title>101 Dothideomycetes genomes: a test case for predicting lifestyles and emergence of pathogens.</title>
        <authorList>
            <person name="Haridas S."/>
            <person name="Albert R."/>
            <person name="Binder M."/>
            <person name="Bloem J."/>
            <person name="Labutti K."/>
            <person name="Salamov A."/>
            <person name="Andreopoulos B."/>
            <person name="Baker S."/>
            <person name="Barry K."/>
            <person name="Bills G."/>
            <person name="Bluhm B."/>
            <person name="Cannon C."/>
            <person name="Castanera R."/>
            <person name="Culley D."/>
            <person name="Daum C."/>
            <person name="Ezra D."/>
            <person name="Gonzalez J."/>
            <person name="Henrissat B."/>
            <person name="Kuo A."/>
            <person name="Liang C."/>
            <person name="Lipzen A."/>
            <person name="Lutzoni F."/>
            <person name="Magnuson J."/>
            <person name="Mondo S."/>
            <person name="Nolan M."/>
            <person name="Ohm R."/>
            <person name="Pangilinan J."/>
            <person name="Park H.-J."/>
            <person name="Ramirez L."/>
            <person name="Alfaro M."/>
            <person name="Sun H."/>
            <person name="Tritt A."/>
            <person name="Yoshinaga Y."/>
            <person name="Zwiers L.-H."/>
            <person name="Turgeon B."/>
            <person name="Goodwin S."/>
            <person name="Spatafora J."/>
            <person name="Crous P."/>
            <person name="Grigoriev I."/>
        </authorList>
    </citation>
    <scope>NUCLEOTIDE SEQUENCE</scope>
    <source>
        <strain evidence="7">CBS 207.26</strain>
    </source>
</reference>
<evidence type="ECO:0000256" key="4">
    <source>
        <dbReference type="ARBA" id="ARBA00023136"/>
    </source>
</evidence>
<organism evidence="7 8">
    <name type="scientific">Zopfia rhizophila CBS 207.26</name>
    <dbReference type="NCBI Taxonomy" id="1314779"/>
    <lineage>
        <taxon>Eukaryota</taxon>
        <taxon>Fungi</taxon>
        <taxon>Dikarya</taxon>
        <taxon>Ascomycota</taxon>
        <taxon>Pezizomycotina</taxon>
        <taxon>Dothideomycetes</taxon>
        <taxon>Dothideomycetes incertae sedis</taxon>
        <taxon>Zopfiaceae</taxon>
        <taxon>Zopfia</taxon>
    </lineage>
</organism>
<feature type="transmembrane region" description="Helical" evidence="5">
    <location>
        <begin position="75"/>
        <end position="100"/>
    </location>
</feature>
<keyword evidence="4 5" id="KW-0472">Membrane</keyword>
<sequence length="165" mass="18470">MVSASLSAASSRTLLSISHFMAWASSAIVTGITSYFLNNFRHGQHLIFEEVIAVLTLAFWLPSFALPFYGTYKNVYFPLNFIFSYLWLTSFIFAAQDYNWKSCDAMSPAGGRCTLKLTNEAFIFLAFFFILVATIVETLAWKARTETVSVNEPGKEATRPSVETA</sequence>
<evidence type="ECO:0000313" key="8">
    <source>
        <dbReference type="Proteomes" id="UP000800200"/>
    </source>
</evidence>
<gene>
    <name evidence="7" type="ORF">K469DRAFT_716268</name>
</gene>
<keyword evidence="2 5" id="KW-0812">Transmembrane</keyword>
<name>A0A6A6DKJ7_9PEZI</name>
<dbReference type="Proteomes" id="UP000800200">
    <property type="component" value="Unassembled WGS sequence"/>
</dbReference>
<dbReference type="OrthoDB" id="20872at2759"/>
<dbReference type="EMBL" id="ML994666">
    <property type="protein sequence ID" value="KAF2179473.1"/>
    <property type="molecule type" value="Genomic_DNA"/>
</dbReference>
<dbReference type="GO" id="GO:0016020">
    <property type="term" value="C:membrane"/>
    <property type="evidence" value="ECO:0007669"/>
    <property type="project" value="UniProtKB-SubCell"/>
</dbReference>
<dbReference type="Pfam" id="PF01284">
    <property type="entry name" value="MARVEL"/>
    <property type="match status" value="1"/>
</dbReference>
<protein>
    <recommendedName>
        <fullName evidence="6">MARVEL domain-containing protein</fullName>
    </recommendedName>
</protein>
<proteinExistence type="predicted"/>
<accession>A0A6A6DKJ7</accession>
<keyword evidence="8" id="KW-1185">Reference proteome</keyword>
<feature type="transmembrane region" description="Helical" evidence="5">
    <location>
        <begin position="121"/>
        <end position="141"/>
    </location>
</feature>
<dbReference type="AlphaFoldDB" id="A0A6A6DKJ7"/>
<dbReference type="PANTHER" id="PTHR39608">
    <property type="entry name" value="INTEGRAL MEMBRANE PROTEIN (AFU_ORTHOLOGUE AFUA_5G08640)"/>
    <property type="match status" value="1"/>
</dbReference>
<comment type="subcellular location">
    <subcellularLocation>
        <location evidence="1">Membrane</location>
        <topology evidence="1">Multi-pass membrane protein</topology>
    </subcellularLocation>
</comment>
<keyword evidence="3 5" id="KW-1133">Transmembrane helix</keyword>
<evidence type="ECO:0000256" key="3">
    <source>
        <dbReference type="ARBA" id="ARBA00022989"/>
    </source>
</evidence>
<dbReference type="InterPro" id="IPR008253">
    <property type="entry name" value="Marvel"/>
</dbReference>
<evidence type="ECO:0000256" key="2">
    <source>
        <dbReference type="ARBA" id="ARBA00022692"/>
    </source>
</evidence>
<dbReference type="PANTHER" id="PTHR39608:SF2">
    <property type="entry name" value="MARVEL DOMAIN-CONTAINING PROTEIN"/>
    <property type="match status" value="1"/>
</dbReference>
<evidence type="ECO:0000256" key="5">
    <source>
        <dbReference type="SAM" id="Phobius"/>
    </source>
</evidence>
<evidence type="ECO:0000256" key="1">
    <source>
        <dbReference type="ARBA" id="ARBA00004141"/>
    </source>
</evidence>
<feature type="transmembrane region" description="Helical" evidence="5">
    <location>
        <begin position="50"/>
        <end position="69"/>
    </location>
</feature>